<proteinExistence type="inferred from homology"/>
<comment type="function">
    <text evidence="6">Catalyzes the removal of dipeptides from the N-terminus of oligopeptides.</text>
</comment>
<dbReference type="GO" id="GO:0006508">
    <property type="term" value="P:proteolysis"/>
    <property type="evidence" value="ECO:0007669"/>
    <property type="project" value="UniProtKB-KW"/>
</dbReference>
<evidence type="ECO:0000256" key="4">
    <source>
        <dbReference type="ARBA" id="ARBA00022729"/>
    </source>
</evidence>
<keyword evidence="2 6" id="KW-0031">Aminopeptidase</keyword>
<comment type="similarity">
    <text evidence="1 6">Belongs to the peptidase S46 family.</text>
</comment>
<dbReference type="eggNOG" id="COG0265">
    <property type="taxonomic scope" value="Bacteria"/>
</dbReference>
<dbReference type="STRING" id="234267.Acid_1823"/>
<dbReference type="SUPFAM" id="SSF50494">
    <property type="entry name" value="Trypsin-like serine proteases"/>
    <property type="match status" value="1"/>
</dbReference>
<evidence type="ECO:0000256" key="3">
    <source>
        <dbReference type="ARBA" id="ARBA00022670"/>
    </source>
</evidence>
<dbReference type="EC" id="3.4.14.-" evidence="6"/>
<dbReference type="GO" id="GO:0043171">
    <property type="term" value="P:peptide catabolic process"/>
    <property type="evidence" value="ECO:0007669"/>
    <property type="project" value="UniProtKB-UniRule"/>
</dbReference>
<accession>Q027J4</accession>
<dbReference type="GO" id="GO:0008239">
    <property type="term" value="F:dipeptidyl-peptidase activity"/>
    <property type="evidence" value="ECO:0007669"/>
    <property type="project" value="UniProtKB-UniRule"/>
</dbReference>
<keyword evidence="3 6" id="KW-0645">Protease</keyword>
<evidence type="ECO:0000256" key="1">
    <source>
        <dbReference type="ARBA" id="ARBA00010491"/>
    </source>
</evidence>
<evidence type="ECO:0000256" key="2">
    <source>
        <dbReference type="ARBA" id="ARBA00022438"/>
    </source>
</evidence>
<evidence type="ECO:0000256" key="6">
    <source>
        <dbReference type="RuleBase" id="RU366067"/>
    </source>
</evidence>
<dbReference type="OrthoDB" id="9805367at2"/>
<dbReference type="GO" id="GO:0070009">
    <property type="term" value="F:serine-type aminopeptidase activity"/>
    <property type="evidence" value="ECO:0007669"/>
    <property type="project" value="UniProtKB-UniRule"/>
</dbReference>
<dbReference type="Gene3D" id="2.40.10.120">
    <property type="match status" value="1"/>
</dbReference>
<dbReference type="PANTHER" id="PTHR38469:SF1">
    <property type="entry name" value="PERIPLASMIC PEPTIDASE SUBFAMILY S1B"/>
    <property type="match status" value="1"/>
</dbReference>
<dbReference type="Pfam" id="PF10459">
    <property type="entry name" value="Peptidase_S46"/>
    <property type="match status" value="3"/>
</dbReference>
<dbReference type="AlphaFoldDB" id="Q027J4"/>
<evidence type="ECO:0000313" key="7">
    <source>
        <dbReference type="EMBL" id="ABJ82813.1"/>
    </source>
</evidence>
<dbReference type="EMBL" id="CP000473">
    <property type="protein sequence ID" value="ABJ82813.1"/>
    <property type="molecule type" value="Genomic_DNA"/>
</dbReference>
<protein>
    <recommendedName>
        <fullName evidence="6">Dipeptidyl-peptidase</fullName>
        <ecNumber evidence="6">3.4.14.-</ecNumber>
    </recommendedName>
</protein>
<keyword evidence="5 6" id="KW-0378">Hydrolase</keyword>
<name>Q027J4_SOLUE</name>
<evidence type="ECO:0000256" key="5">
    <source>
        <dbReference type="ARBA" id="ARBA00022801"/>
    </source>
</evidence>
<dbReference type="KEGG" id="sus:Acid_1823"/>
<reference evidence="7" key="1">
    <citation type="submission" date="2006-10" db="EMBL/GenBank/DDBJ databases">
        <title>Complete sequence of Solibacter usitatus Ellin6076.</title>
        <authorList>
            <consortium name="US DOE Joint Genome Institute"/>
            <person name="Copeland A."/>
            <person name="Lucas S."/>
            <person name="Lapidus A."/>
            <person name="Barry K."/>
            <person name="Detter J.C."/>
            <person name="Glavina del Rio T."/>
            <person name="Hammon N."/>
            <person name="Israni S."/>
            <person name="Dalin E."/>
            <person name="Tice H."/>
            <person name="Pitluck S."/>
            <person name="Thompson L.S."/>
            <person name="Brettin T."/>
            <person name="Bruce D."/>
            <person name="Han C."/>
            <person name="Tapia R."/>
            <person name="Gilna P."/>
            <person name="Schmutz J."/>
            <person name="Larimer F."/>
            <person name="Land M."/>
            <person name="Hauser L."/>
            <person name="Kyrpides N."/>
            <person name="Mikhailova N."/>
            <person name="Janssen P.H."/>
            <person name="Kuske C.R."/>
            <person name="Richardson P."/>
        </authorList>
    </citation>
    <scope>NUCLEOTIDE SEQUENCE</scope>
    <source>
        <strain evidence="7">Ellin6076</strain>
    </source>
</reference>
<keyword evidence="6" id="KW-0720">Serine protease</keyword>
<organism evidence="7">
    <name type="scientific">Solibacter usitatus (strain Ellin6076)</name>
    <dbReference type="NCBI Taxonomy" id="234267"/>
    <lineage>
        <taxon>Bacteria</taxon>
        <taxon>Pseudomonadati</taxon>
        <taxon>Acidobacteriota</taxon>
        <taxon>Terriglobia</taxon>
        <taxon>Bryobacterales</taxon>
        <taxon>Solibacteraceae</taxon>
        <taxon>Candidatus Solibacter</taxon>
    </lineage>
</organism>
<dbReference type="HOGENOM" id="CLU_013776_0_0_0"/>
<sequence precursor="true">MRFRGIVLVCALVVPGAADEGMWLFNQFPKAQVKEKYGVEVTDEFLNHLGLATVRIGGGTGAFVSPNGLILTNYHVASACIESKCPGMVASALLDQSRRYTDLRVVFAPEFRIAHFGADQDKFTYPRYDLDIAFLRAYENGKPAATPQYLKWSAEGVKDTELVFVAGNPKTTSRYATGSQLTFYRDCQLPLQLGRLQARITLLRESGPNALMDLSSEYKSSAARLIGLKDQRLMARKLGFERRLRKSVENDPKLGEEAAKVWDQVALAYKNWAPMEKAYEFLEQPAAQGSTLFRMARNIVRQQAAGLDDAARIDDRSEIALLGLYLEELKSLGEKDVPLKAILQGRTPQQAAEAIVKGSRLKANHPMIQLAQALEAPAQKIRKKREELIESLEKSSLAKIAQYRSKATGAAGYPDGDFTPRVGFGVVKAYRDKTEAPVPWATTFGGLFHRAGKEEPYILPQLWIDAKAALDAIVPFNFVSTSDITDGGPTVNAKGEIVGIVIDGNMETLAGTYLYSEEQARAVHVASQGIVEALKKVYHAPDLLKELGMPVLQ</sequence>
<dbReference type="PANTHER" id="PTHR38469">
    <property type="entry name" value="PERIPLASMIC PEPTIDASE SUBFAMILY S1B"/>
    <property type="match status" value="1"/>
</dbReference>
<dbReference type="InterPro" id="IPR009003">
    <property type="entry name" value="Peptidase_S1_PA"/>
</dbReference>
<dbReference type="InParanoid" id="Q027J4"/>
<keyword evidence="4" id="KW-0732">Signal</keyword>
<dbReference type="InterPro" id="IPR019500">
    <property type="entry name" value="Pep_S46"/>
</dbReference>
<gene>
    <name evidence="7" type="ordered locus">Acid_1823</name>
</gene>